<proteinExistence type="predicted"/>
<accession>A0A0E9MWT7</accession>
<dbReference type="RefSeq" id="WP_046367733.1">
    <property type="nucleotide sequence ID" value="NZ_BBWV01000001.1"/>
</dbReference>
<evidence type="ECO:0000256" key="2">
    <source>
        <dbReference type="SAM" id="MobiDB-lite"/>
    </source>
</evidence>
<evidence type="ECO:0000313" key="5">
    <source>
        <dbReference type="Proteomes" id="UP000033121"/>
    </source>
</evidence>
<dbReference type="Pfam" id="PF13205">
    <property type="entry name" value="Big_5"/>
    <property type="match status" value="1"/>
</dbReference>
<comment type="caution">
    <text evidence="4">The sequence shown here is derived from an EMBL/GenBank/DDBJ whole genome shotgun (WGS) entry which is preliminary data.</text>
</comment>
<protein>
    <recommendedName>
        <fullName evidence="3">SbsA Ig-like domain-containing protein</fullName>
    </recommendedName>
</protein>
<organism evidence="4 5">
    <name type="scientific">Flavihumibacter petaseus NBRC 106054</name>
    <dbReference type="NCBI Taxonomy" id="1220578"/>
    <lineage>
        <taxon>Bacteria</taxon>
        <taxon>Pseudomonadati</taxon>
        <taxon>Bacteroidota</taxon>
        <taxon>Chitinophagia</taxon>
        <taxon>Chitinophagales</taxon>
        <taxon>Chitinophagaceae</taxon>
        <taxon>Flavihumibacter</taxon>
    </lineage>
</organism>
<dbReference type="OrthoDB" id="9809989at2"/>
<feature type="compositionally biased region" description="Low complexity" evidence="2">
    <location>
        <begin position="249"/>
        <end position="260"/>
    </location>
</feature>
<dbReference type="EMBL" id="BBWV01000001">
    <property type="protein sequence ID" value="GAO41963.1"/>
    <property type="molecule type" value="Genomic_DNA"/>
</dbReference>
<sequence length="474" mass="53815">MRSRWFIILFLLSSSILAAVLLEGCANIVPPLGGPRDSLPPRIVAIHPADSTLHFNEKKIEMSFDEYVTLENALQNVLVTPTPKVNPIVESRLKTVTVRIKDTLEANTTYVIDFGKAIRDVNEGNPLKNYRYIFSTGNYFDSLEFRGRVQLAETGKTDSTLIVMLHRDFTDSAVFKEKPRYYTRVDTTGAFHFQNLAPGTYAVYAVKDEGGSLRYMNPETLFAFADQPVAINGATQPMTLYAYAEPAPVKAPKAPSTTTTPKKKKDDEVEDKRLRMINSLEAGAQDVLKPLTLTFPDPLKSFDSTKLILTDKAFKPLPYTITRDTTNKIFTLAYTWPLDQEFHLISEKDMAADSLGKSTLKTDTVNFRTMKESDYGSIRFRFNNVDTARHPVLQLLQNGKVMYHYPITGKELMIRRFRPAEFEMNVLYDDNGNGRWDYGIFFGPTRRQPEIVMAIPRKLTIKGNWDNEAEITLK</sequence>
<dbReference type="STRING" id="1220578.FPE01S_01_09760"/>
<evidence type="ECO:0000313" key="4">
    <source>
        <dbReference type="EMBL" id="GAO41963.1"/>
    </source>
</evidence>
<keyword evidence="1" id="KW-0732">Signal</keyword>
<name>A0A0E9MWT7_9BACT</name>
<dbReference type="Proteomes" id="UP000033121">
    <property type="component" value="Unassembled WGS sequence"/>
</dbReference>
<evidence type="ECO:0000259" key="3">
    <source>
        <dbReference type="Pfam" id="PF13205"/>
    </source>
</evidence>
<dbReference type="Gene3D" id="2.60.40.1120">
    <property type="entry name" value="Carboxypeptidase-like, regulatory domain"/>
    <property type="match status" value="1"/>
</dbReference>
<reference evidence="4 5" key="1">
    <citation type="submission" date="2015-04" db="EMBL/GenBank/DDBJ databases">
        <title>Whole genome shotgun sequence of Flavihumibacter petaseus NBRC 106054.</title>
        <authorList>
            <person name="Miyazawa S."/>
            <person name="Hosoyama A."/>
            <person name="Hashimoto M."/>
            <person name="Noguchi M."/>
            <person name="Tsuchikane K."/>
            <person name="Ohji S."/>
            <person name="Yamazoe A."/>
            <person name="Ichikawa N."/>
            <person name="Kimura A."/>
            <person name="Fujita N."/>
        </authorList>
    </citation>
    <scope>NUCLEOTIDE SEQUENCE [LARGE SCALE GENOMIC DNA]</scope>
    <source>
        <strain evidence="4 5">NBRC 106054</strain>
    </source>
</reference>
<dbReference type="InterPro" id="IPR032812">
    <property type="entry name" value="SbsA_Ig"/>
</dbReference>
<feature type="region of interest" description="Disordered" evidence="2">
    <location>
        <begin position="249"/>
        <end position="270"/>
    </location>
</feature>
<feature type="domain" description="SbsA Ig-like" evidence="3">
    <location>
        <begin position="37"/>
        <end position="136"/>
    </location>
</feature>
<dbReference type="AlphaFoldDB" id="A0A0E9MWT7"/>
<keyword evidence="5" id="KW-1185">Reference proteome</keyword>
<evidence type="ECO:0000256" key="1">
    <source>
        <dbReference type="ARBA" id="ARBA00022729"/>
    </source>
</evidence>
<gene>
    <name evidence="4" type="ORF">FPE01S_01_09760</name>
</gene>